<dbReference type="Proteomes" id="UP000248329">
    <property type="component" value="Unassembled WGS sequence"/>
</dbReference>
<name>A0AC61L5V2_9EURY</name>
<dbReference type="EMBL" id="PQXF01000003">
    <property type="protein sequence ID" value="PXF61749.1"/>
    <property type="molecule type" value="Genomic_DNA"/>
</dbReference>
<evidence type="ECO:0000313" key="2">
    <source>
        <dbReference type="Proteomes" id="UP000248329"/>
    </source>
</evidence>
<organism evidence="1 2">
    <name type="scientific">Candidatus Methanogaster sp</name>
    <dbReference type="NCBI Taxonomy" id="3386292"/>
    <lineage>
        <taxon>Archaea</taxon>
        <taxon>Methanobacteriati</taxon>
        <taxon>Methanobacteriota</taxon>
        <taxon>Stenosarchaea group</taxon>
        <taxon>Methanomicrobia</taxon>
        <taxon>Methanosarcinales</taxon>
        <taxon>ANME-2 cluster</taxon>
        <taxon>Candidatus Methanogasteraceae</taxon>
        <taxon>Candidatus Methanogaster</taxon>
    </lineage>
</organism>
<protein>
    <submittedName>
        <fullName evidence="1">Uncharacterized protein</fullName>
    </submittedName>
</protein>
<sequence>MRRVGDEKIDISDIPDMDNNVIIDKSGINVLKDPPGILIMLCGPSAVGKDAIASRMRGRLDQLGIEAQFPQKYTTRPIRKQEDTPIDGRWFEPSSQYEFLTDDELNTRDDIIGKYNKFGYSYGFDKKWFKNKSLMNKFLICIYGDLYLLADFKKEIEEKYARKVFVVFLQAPDKDLHTRLDTRPGMPGDVIEIRKKEMIRDIARLERMHFGGDYIRIDNSNTDNPDEVSEKLLRRVLEEIGYLT</sequence>
<reference evidence="1" key="1">
    <citation type="submission" date="2018-01" db="EMBL/GenBank/DDBJ databases">
        <authorList>
            <person name="Krukenberg V."/>
        </authorList>
    </citation>
    <scope>NUCLEOTIDE SEQUENCE</scope>
    <source>
        <strain evidence="1">E20ANME2</strain>
    </source>
</reference>
<gene>
    <name evidence="1" type="ORF">C4B59_02525</name>
</gene>
<evidence type="ECO:0000313" key="1">
    <source>
        <dbReference type="EMBL" id="PXF61749.1"/>
    </source>
</evidence>
<proteinExistence type="predicted"/>
<comment type="caution">
    <text evidence="1">The sequence shown here is derived from an EMBL/GenBank/DDBJ whole genome shotgun (WGS) entry which is preliminary data.</text>
</comment>
<accession>A0AC61L5V2</accession>